<feature type="transmembrane region" description="Helical" evidence="1">
    <location>
        <begin position="58"/>
        <end position="76"/>
    </location>
</feature>
<name>A0AA35X1F4_GEOBA</name>
<evidence type="ECO:0000313" key="2">
    <source>
        <dbReference type="EMBL" id="CAI8041753.1"/>
    </source>
</evidence>
<dbReference type="EMBL" id="CASHTH010003206">
    <property type="protein sequence ID" value="CAI8041753.1"/>
    <property type="molecule type" value="Genomic_DNA"/>
</dbReference>
<protein>
    <submittedName>
        <fullName evidence="2">Uncharacterized protein</fullName>
    </submittedName>
</protein>
<keyword evidence="1" id="KW-0812">Transmembrane</keyword>
<reference evidence="2" key="1">
    <citation type="submission" date="2023-03" db="EMBL/GenBank/DDBJ databases">
        <authorList>
            <person name="Steffen K."/>
            <person name="Cardenas P."/>
        </authorList>
    </citation>
    <scope>NUCLEOTIDE SEQUENCE</scope>
</reference>
<gene>
    <name evidence="2" type="ORF">GBAR_LOCUS23165</name>
</gene>
<keyword evidence="1" id="KW-1133">Transmembrane helix</keyword>
<dbReference type="AlphaFoldDB" id="A0AA35X1F4"/>
<proteinExistence type="predicted"/>
<keyword evidence="1" id="KW-0472">Membrane</keyword>
<keyword evidence="3" id="KW-1185">Reference proteome</keyword>
<accession>A0AA35X1F4</accession>
<sequence length="89" mass="9840">MSVQLTWTIVQSRLHAMTMKAALPVHAIMATLEMASDVMILMNVLLTWTTVQNMPHVLILRGVTAVTVILGILEMAQNASVRKVTHQAF</sequence>
<evidence type="ECO:0000313" key="3">
    <source>
        <dbReference type="Proteomes" id="UP001174909"/>
    </source>
</evidence>
<feature type="transmembrane region" description="Helical" evidence="1">
    <location>
        <begin position="21"/>
        <end position="46"/>
    </location>
</feature>
<comment type="caution">
    <text evidence="2">The sequence shown here is derived from an EMBL/GenBank/DDBJ whole genome shotgun (WGS) entry which is preliminary data.</text>
</comment>
<organism evidence="2 3">
    <name type="scientific">Geodia barretti</name>
    <name type="common">Barrett's horny sponge</name>
    <dbReference type="NCBI Taxonomy" id="519541"/>
    <lineage>
        <taxon>Eukaryota</taxon>
        <taxon>Metazoa</taxon>
        <taxon>Porifera</taxon>
        <taxon>Demospongiae</taxon>
        <taxon>Heteroscleromorpha</taxon>
        <taxon>Tetractinellida</taxon>
        <taxon>Astrophorina</taxon>
        <taxon>Geodiidae</taxon>
        <taxon>Geodia</taxon>
    </lineage>
</organism>
<evidence type="ECO:0000256" key="1">
    <source>
        <dbReference type="SAM" id="Phobius"/>
    </source>
</evidence>
<dbReference type="Proteomes" id="UP001174909">
    <property type="component" value="Unassembled WGS sequence"/>
</dbReference>